<dbReference type="PANTHER" id="PTHR43345">
    <property type="entry name" value="3-ISOPROPYLMALATE DEHYDRATASE SMALL SUBUNIT 2-RELATED-RELATED"/>
    <property type="match status" value="1"/>
</dbReference>
<dbReference type="SUPFAM" id="SSF52016">
    <property type="entry name" value="LeuD/IlvD-like"/>
    <property type="match status" value="1"/>
</dbReference>
<dbReference type="Pfam" id="PF00694">
    <property type="entry name" value="Aconitase_C"/>
    <property type="match status" value="1"/>
</dbReference>
<dbReference type="HAMAP" id="MF_01032">
    <property type="entry name" value="LeuD_type2"/>
    <property type="match status" value="1"/>
</dbReference>
<keyword evidence="2 3" id="KW-0456">Lyase</keyword>
<dbReference type="Proteomes" id="UP000485484">
    <property type="component" value="Unassembled WGS sequence"/>
</dbReference>
<evidence type="ECO:0000256" key="2">
    <source>
        <dbReference type="ARBA" id="ARBA00023239"/>
    </source>
</evidence>
<comment type="function">
    <text evidence="3">Catalyzes the isomerization between 2-isopropylmalate and 3-isopropylmalate, via the formation of 2-isopropylmaleate.</text>
</comment>
<dbReference type="AlphaFoldDB" id="A0A1V5MAS3"/>
<comment type="catalytic activity">
    <reaction evidence="3">
        <text>(2R,3S)-3-isopropylmalate = (2S)-2-isopropylmalate</text>
        <dbReference type="Rhea" id="RHEA:32287"/>
        <dbReference type="ChEBI" id="CHEBI:1178"/>
        <dbReference type="ChEBI" id="CHEBI:35121"/>
        <dbReference type="EC" id="4.2.1.33"/>
    </reaction>
</comment>
<dbReference type="InterPro" id="IPR033940">
    <property type="entry name" value="IPMI_Swivel"/>
</dbReference>
<evidence type="ECO:0000256" key="1">
    <source>
        <dbReference type="ARBA" id="ARBA00009869"/>
    </source>
</evidence>
<dbReference type="UniPathway" id="UPA00048">
    <property type="reaction ID" value="UER00071"/>
</dbReference>
<reference evidence="5" key="1">
    <citation type="submission" date="2017-02" db="EMBL/GenBank/DDBJ databases">
        <title>Delving into the versatile metabolic prowess of the omnipresent phylum Bacteroidetes.</title>
        <authorList>
            <person name="Nobu M.K."/>
            <person name="Mei R."/>
            <person name="Narihiro T."/>
            <person name="Kuroda K."/>
            <person name="Liu W.-T."/>
        </authorList>
    </citation>
    <scope>NUCLEOTIDE SEQUENCE</scope>
    <source>
        <strain evidence="5">ADurb.Bin417</strain>
    </source>
</reference>
<dbReference type="PANTHER" id="PTHR43345:SF2">
    <property type="entry name" value="3-ISOPROPYLMALATE DEHYDRATASE SMALL SUBUNIT 1"/>
    <property type="match status" value="1"/>
</dbReference>
<protein>
    <recommendedName>
        <fullName evidence="3">3-isopropylmalate dehydratase small subunit</fullName>
        <ecNumber evidence="3">4.2.1.33</ecNumber>
    </recommendedName>
    <alternativeName>
        <fullName evidence="3">Alpha-IPM isomerase</fullName>
        <shortName evidence="3">IPMI</shortName>
    </alternativeName>
    <alternativeName>
        <fullName evidence="3">Isopropylmalate isomerase</fullName>
    </alternativeName>
</protein>
<dbReference type="EMBL" id="MWAK01000269">
    <property type="protein sequence ID" value="OPZ90344.1"/>
    <property type="molecule type" value="Genomic_DNA"/>
</dbReference>
<keyword evidence="3" id="KW-0432">Leucine biosynthesis</keyword>
<dbReference type="InterPro" id="IPR050075">
    <property type="entry name" value="LeuD"/>
</dbReference>
<gene>
    <name evidence="3" type="primary">leuD</name>
    <name evidence="5" type="ORF">BWY73_01339</name>
</gene>
<dbReference type="NCBIfam" id="TIGR02087">
    <property type="entry name" value="LEUD_arch"/>
    <property type="match status" value="1"/>
</dbReference>
<name>A0A1V5MAS3_UNCT6</name>
<dbReference type="GO" id="GO:0003861">
    <property type="term" value="F:3-isopropylmalate dehydratase activity"/>
    <property type="evidence" value="ECO:0007669"/>
    <property type="project" value="UniProtKB-UniRule"/>
</dbReference>
<sequence length="161" mass="17474">MKIKGNCWKFGDNINTDLIIPARYMTAYSAEELGRHCMEDADPEFPTKVRPGDIIVAGENFGCGSSREHAVLALKGAGVALVIARSFARIFFRNAINTGLPIIESPEAASAIEAGDDIEVDLSAGRIDNQTTGEQYTIAEFPEFLTQIIEKGGLLPWAKTL</sequence>
<dbReference type="Gene3D" id="3.20.19.10">
    <property type="entry name" value="Aconitase, domain 4"/>
    <property type="match status" value="1"/>
</dbReference>
<accession>A0A1V5MAS3</accession>
<feature type="domain" description="Aconitase A/isopropylmalate dehydratase small subunit swivel" evidence="4">
    <location>
        <begin position="39"/>
        <end position="102"/>
    </location>
</feature>
<comment type="pathway">
    <text evidence="3">Amino-acid biosynthesis; L-leucine biosynthesis; L-leucine from 3-methyl-2-oxobutanoate: step 2/4.</text>
</comment>
<dbReference type="EC" id="4.2.1.33" evidence="3"/>
<keyword evidence="3" id="KW-0028">Amino-acid biosynthesis</keyword>
<comment type="similarity">
    <text evidence="1 3">Belongs to the LeuD family. LeuD type 2 subfamily.</text>
</comment>
<dbReference type="InterPro" id="IPR000573">
    <property type="entry name" value="AconitaseA/IPMdHydase_ssu_swvl"/>
</dbReference>
<proteinExistence type="inferred from homology"/>
<comment type="subunit">
    <text evidence="3">Heterodimer of LeuC and LeuD.</text>
</comment>
<keyword evidence="3" id="KW-0100">Branched-chain amino acid biosynthesis</keyword>
<organism evidence="5">
    <name type="scientific">candidate division TA06 bacterium ADurb.Bin417</name>
    <dbReference type="NCBI Taxonomy" id="1852828"/>
    <lineage>
        <taxon>Bacteria</taxon>
        <taxon>Bacteria division TA06</taxon>
    </lineage>
</organism>
<evidence type="ECO:0000313" key="5">
    <source>
        <dbReference type="EMBL" id="OPZ90344.1"/>
    </source>
</evidence>
<dbReference type="InterPro" id="IPR011827">
    <property type="entry name" value="LeuD_type2/HacB/DmdB"/>
</dbReference>
<dbReference type="CDD" id="cd01577">
    <property type="entry name" value="IPMI_Swivel"/>
    <property type="match status" value="1"/>
</dbReference>
<evidence type="ECO:0000256" key="3">
    <source>
        <dbReference type="HAMAP-Rule" id="MF_01032"/>
    </source>
</evidence>
<comment type="caution">
    <text evidence="5">The sequence shown here is derived from an EMBL/GenBank/DDBJ whole genome shotgun (WGS) entry which is preliminary data.</text>
</comment>
<dbReference type="InterPro" id="IPR015928">
    <property type="entry name" value="Aconitase/3IPM_dehydase_swvl"/>
</dbReference>
<dbReference type="GO" id="GO:0009098">
    <property type="term" value="P:L-leucine biosynthetic process"/>
    <property type="evidence" value="ECO:0007669"/>
    <property type="project" value="UniProtKB-UniRule"/>
</dbReference>
<dbReference type="FunFam" id="3.20.19.10:FF:000007">
    <property type="entry name" value="Isopropylmalate/citramalate isomerase small subunit"/>
    <property type="match status" value="1"/>
</dbReference>
<evidence type="ECO:0000259" key="4">
    <source>
        <dbReference type="Pfam" id="PF00694"/>
    </source>
</evidence>